<dbReference type="InterPro" id="IPR029058">
    <property type="entry name" value="AB_hydrolase_fold"/>
</dbReference>
<evidence type="ECO:0000256" key="1">
    <source>
        <dbReference type="SAM" id="MobiDB-lite"/>
    </source>
</evidence>
<keyword evidence="4" id="KW-1185">Reference proteome</keyword>
<feature type="signal peptide" evidence="2">
    <location>
        <begin position="1"/>
        <end position="27"/>
    </location>
</feature>
<sequence length="439" mass="45243">MKVAATVYTLASVAVLTLMIMRSPVEVTSPAVATTPTPTVEATQEATVAPTVEATPEATVAPTVEAAPEATVAPTVEATPATATSAFDTATPTAPNTAVNPEPASARSDTNNAAPVPATTTQEASPAATTTPEAATPEPMTAPTAAPANIVMPPSPTEPATPEPVNTPTPVTEPTSTSPSIPEEKKNDVVPTAANKPAPDANAIPDYALEQSITNEASATLTDGEVITLNDGKQNFMGILTPAEHPRGAVIILPGCGSSLNGTVAHPLRTGLSSKGWTTLSLQMPVLAKGATYYDYVPLFFNADKRIDAGIALLKQKSISPIVLAAHDCGSHMAMNWLSNKGDSEIAAYVGLGMGAIDAGQEMVQALPLDKLKVPVLDIYGEKDTAQVSSLIPARQTLIQKAGNTHSKQMVLPEADHDFTNKGDSLSAVIATWLNSLPL</sequence>
<evidence type="ECO:0000313" key="3">
    <source>
        <dbReference type="EMBL" id="WML89366.1"/>
    </source>
</evidence>
<feature type="compositionally biased region" description="Pro residues" evidence="1">
    <location>
        <begin position="153"/>
        <end position="167"/>
    </location>
</feature>
<proteinExistence type="predicted"/>
<evidence type="ECO:0000313" key="4">
    <source>
        <dbReference type="Proteomes" id="UP001236657"/>
    </source>
</evidence>
<keyword evidence="2" id="KW-0732">Signal</keyword>
<accession>A0ABY9ML72</accession>
<reference evidence="3 4" key="1">
    <citation type="submission" date="2023-08" db="EMBL/GenBank/DDBJ databases">
        <title>New molecular markers tilS and rpoB for phylogenetic and monitoring studies of the genus Thiothrix biodiversity.</title>
        <authorList>
            <person name="Ravin N.V."/>
            <person name="Smolyakov D."/>
            <person name="Markov N.D."/>
            <person name="Beletsky A.V."/>
            <person name="Mardanov A.V."/>
            <person name="Rudenko T.S."/>
            <person name="Grabovich M.Y."/>
        </authorList>
    </citation>
    <scope>NUCLEOTIDE SEQUENCE [LARGE SCALE GENOMIC DNA]</scope>
    <source>
        <strain evidence="3 4">MK1</strain>
    </source>
</reference>
<protein>
    <submittedName>
        <fullName evidence="3">DUF3530 family protein</fullName>
    </submittedName>
</protein>
<feature type="compositionally biased region" description="Low complexity" evidence="1">
    <location>
        <begin position="168"/>
        <end position="181"/>
    </location>
</feature>
<dbReference type="Gene3D" id="3.40.50.1820">
    <property type="entry name" value="alpha/beta hydrolase"/>
    <property type="match status" value="1"/>
</dbReference>
<feature type="region of interest" description="Disordered" evidence="1">
    <location>
        <begin position="85"/>
        <end position="202"/>
    </location>
</feature>
<dbReference type="Pfam" id="PF12048">
    <property type="entry name" value="DUF3530"/>
    <property type="match status" value="2"/>
</dbReference>
<feature type="chain" id="PRO_5045466550" evidence="2">
    <location>
        <begin position="28"/>
        <end position="439"/>
    </location>
</feature>
<feature type="compositionally biased region" description="Low complexity" evidence="1">
    <location>
        <begin position="85"/>
        <end position="148"/>
    </location>
</feature>
<dbReference type="EMBL" id="CP133218">
    <property type="protein sequence ID" value="WML89366.1"/>
    <property type="molecule type" value="Genomic_DNA"/>
</dbReference>
<dbReference type="Proteomes" id="UP001236657">
    <property type="component" value="Chromosome"/>
</dbReference>
<name>A0ABY9ML72_9GAMM</name>
<evidence type="ECO:0000256" key="2">
    <source>
        <dbReference type="SAM" id="SignalP"/>
    </source>
</evidence>
<dbReference type="InterPro" id="IPR022529">
    <property type="entry name" value="DUF3530"/>
</dbReference>
<dbReference type="RefSeq" id="WP_308893604.1">
    <property type="nucleotide sequence ID" value="NZ_CP133218.1"/>
</dbReference>
<organism evidence="3 4">
    <name type="scientific">Thiothrix lacustris</name>
    <dbReference type="NCBI Taxonomy" id="525917"/>
    <lineage>
        <taxon>Bacteria</taxon>
        <taxon>Pseudomonadati</taxon>
        <taxon>Pseudomonadota</taxon>
        <taxon>Gammaproteobacteria</taxon>
        <taxon>Thiotrichales</taxon>
        <taxon>Thiotrichaceae</taxon>
        <taxon>Thiothrix</taxon>
    </lineage>
</organism>
<dbReference type="SUPFAM" id="SSF53474">
    <property type="entry name" value="alpha/beta-Hydrolases"/>
    <property type="match status" value="1"/>
</dbReference>
<gene>
    <name evidence="3" type="ORF">RCF98_10320</name>
</gene>